<evidence type="ECO:0000256" key="9">
    <source>
        <dbReference type="ARBA" id="ARBA00023002"/>
    </source>
</evidence>
<protein>
    <recommendedName>
        <fullName evidence="16">Cytochrome P450</fullName>
    </recommendedName>
</protein>
<dbReference type="InterPro" id="IPR050364">
    <property type="entry name" value="Cytochrome_P450_fung"/>
</dbReference>
<evidence type="ECO:0000256" key="6">
    <source>
        <dbReference type="ARBA" id="ARBA00022692"/>
    </source>
</evidence>
<dbReference type="GO" id="GO:0020037">
    <property type="term" value="F:heme binding"/>
    <property type="evidence" value="ECO:0007669"/>
    <property type="project" value="InterPro"/>
</dbReference>
<dbReference type="OrthoDB" id="2789670at2759"/>
<evidence type="ECO:0000256" key="5">
    <source>
        <dbReference type="ARBA" id="ARBA00022617"/>
    </source>
</evidence>
<keyword evidence="15" id="KW-1185">Reference proteome</keyword>
<evidence type="ECO:0008006" key="16">
    <source>
        <dbReference type="Google" id="ProtNLM"/>
    </source>
</evidence>
<evidence type="ECO:0000256" key="2">
    <source>
        <dbReference type="ARBA" id="ARBA00004370"/>
    </source>
</evidence>
<dbReference type="GO" id="GO:0016705">
    <property type="term" value="F:oxidoreductase activity, acting on paired donors, with incorporation or reduction of molecular oxygen"/>
    <property type="evidence" value="ECO:0007669"/>
    <property type="project" value="InterPro"/>
</dbReference>
<dbReference type="InterPro" id="IPR002401">
    <property type="entry name" value="Cyt_P450_E_grp-I"/>
</dbReference>
<evidence type="ECO:0000256" key="10">
    <source>
        <dbReference type="ARBA" id="ARBA00023004"/>
    </source>
</evidence>
<keyword evidence="11" id="KW-0503">Monooxygenase</keyword>
<dbReference type="GO" id="GO:0016020">
    <property type="term" value="C:membrane"/>
    <property type="evidence" value="ECO:0007669"/>
    <property type="project" value="UniProtKB-SubCell"/>
</dbReference>
<dbReference type="InterPro" id="IPR001128">
    <property type="entry name" value="Cyt_P450"/>
</dbReference>
<sequence length="499" mass="56542">MLTFTPVLFVLGILGLCLLRAFVKKTRYPPGPKGLPFLGNIFSLPTTKTWKYFELLSHKYGSIVRLSLAGNDLIILSDPRDAEELLGRRSWNYSSRKPLVYAGKYQSNNKRLVLLEYGDSLKKQRTAFHQMLQPRVVGAYESIQEIESAKLVHDMLVRSEDSTRNCKRFSASLVFHLSYGKRLDDDDQDLVAIGNVLENFVRDTYPGAHLVDSLPILDYLPGFCAPWRSEARRKHDVEMKLYQRLVLEVKEKMDNGDIGLECFAGRLWDQKTELGLDLEELSYVAGSAFEAGTDTTTGTLQWFLMAMVLYPNTMMKAQAEIDALLGSDGSSMPSFAHINDLPYCIAVAKEVFRWAPAAPGGFPHYSGNDDEYKGYKHHNESEFPNPYEFIPERFIRDGNFKEHDPLTEGHYGFGFGSTEDRRKCPGQYLGAKSIWIGLTRLLWGFHIGPQCNRNGLSIPVNPDNCTSGMTSKPLDFPLVITVRSANHARTIEREWELNK</sequence>
<keyword evidence="8" id="KW-1133">Transmembrane helix</keyword>
<dbReference type="Proteomes" id="UP000310158">
    <property type="component" value="Unassembled WGS sequence"/>
</dbReference>
<dbReference type="Gene3D" id="1.10.630.10">
    <property type="entry name" value="Cytochrome P450"/>
    <property type="match status" value="1"/>
</dbReference>
<dbReference type="CDD" id="cd11065">
    <property type="entry name" value="CYP64-like"/>
    <property type="match status" value="1"/>
</dbReference>
<keyword evidence="12" id="KW-0472">Membrane</keyword>
<evidence type="ECO:0000256" key="12">
    <source>
        <dbReference type="ARBA" id="ARBA00023136"/>
    </source>
</evidence>
<dbReference type="InterPro" id="IPR036396">
    <property type="entry name" value="Cyt_P450_sf"/>
</dbReference>
<dbReference type="AlphaFoldDB" id="A0A4S4LFG5"/>
<evidence type="ECO:0000256" key="13">
    <source>
        <dbReference type="PIRSR" id="PIRSR602401-1"/>
    </source>
</evidence>
<dbReference type="PANTHER" id="PTHR46300">
    <property type="entry name" value="P450, PUTATIVE (EUROFUNG)-RELATED-RELATED"/>
    <property type="match status" value="1"/>
</dbReference>
<organism evidence="14 15">
    <name type="scientific">Bondarzewia mesenterica</name>
    <dbReference type="NCBI Taxonomy" id="1095465"/>
    <lineage>
        <taxon>Eukaryota</taxon>
        <taxon>Fungi</taxon>
        <taxon>Dikarya</taxon>
        <taxon>Basidiomycota</taxon>
        <taxon>Agaricomycotina</taxon>
        <taxon>Agaricomycetes</taxon>
        <taxon>Russulales</taxon>
        <taxon>Bondarzewiaceae</taxon>
        <taxon>Bondarzewia</taxon>
    </lineage>
</organism>
<dbReference type="PRINTS" id="PR00463">
    <property type="entry name" value="EP450I"/>
</dbReference>
<evidence type="ECO:0000313" key="15">
    <source>
        <dbReference type="Proteomes" id="UP000310158"/>
    </source>
</evidence>
<keyword evidence="6" id="KW-0812">Transmembrane</keyword>
<evidence type="ECO:0000313" key="14">
    <source>
        <dbReference type="EMBL" id="THH10559.1"/>
    </source>
</evidence>
<evidence type="ECO:0000256" key="1">
    <source>
        <dbReference type="ARBA" id="ARBA00001971"/>
    </source>
</evidence>
<dbReference type="EMBL" id="SGPL01000565">
    <property type="protein sequence ID" value="THH10559.1"/>
    <property type="molecule type" value="Genomic_DNA"/>
</dbReference>
<keyword evidence="10 13" id="KW-0408">Iron</keyword>
<dbReference type="PRINTS" id="PR00385">
    <property type="entry name" value="P450"/>
</dbReference>
<keyword evidence="5 13" id="KW-0349">Heme</keyword>
<comment type="subcellular location">
    <subcellularLocation>
        <location evidence="2">Membrane</location>
    </subcellularLocation>
</comment>
<dbReference type="GO" id="GO:0005506">
    <property type="term" value="F:iron ion binding"/>
    <property type="evidence" value="ECO:0007669"/>
    <property type="project" value="InterPro"/>
</dbReference>
<evidence type="ECO:0000256" key="3">
    <source>
        <dbReference type="ARBA" id="ARBA00005179"/>
    </source>
</evidence>
<gene>
    <name evidence="14" type="ORF">EW146_g8337</name>
</gene>
<dbReference type="PANTHER" id="PTHR46300:SF2">
    <property type="entry name" value="CYTOCHROME P450 MONOOXYGENASE ALNH-RELATED"/>
    <property type="match status" value="1"/>
</dbReference>
<evidence type="ECO:0000256" key="4">
    <source>
        <dbReference type="ARBA" id="ARBA00010617"/>
    </source>
</evidence>
<evidence type="ECO:0000256" key="8">
    <source>
        <dbReference type="ARBA" id="ARBA00022989"/>
    </source>
</evidence>
<keyword evidence="9" id="KW-0560">Oxidoreductase</keyword>
<name>A0A4S4LFG5_9AGAM</name>
<evidence type="ECO:0000256" key="7">
    <source>
        <dbReference type="ARBA" id="ARBA00022723"/>
    </source>
</evidence>
<comment type="caution">
    <text evidence="14">The sequence shown here is derived from an EMBL/GenBank/DDBJ whole genome shotgun (WGS) entry which is preliminary data.</text>
</comment>
<feature type="binding site" description="axial binding residue" evidence="13">
    <location>
        <position position="424"/>
    </location>
    <ligand>
        <name>heme</name>
        <dbReference type="ChEBI" id="CHEBI:30413"/>
    </ligand>
    <ligandPart>
        <name>Fe</name>
        <dbReference type="ChEBI" id="CHEBI:18248"/>
    </ligandPart>
</feature>
<comment type="pathway">
    <text evidence="3">Secondary metabolite biosynthesis.</text>
</comment>
<keyword evidence="7 13" id="KW-0479">Metal-binding</keyword>
<dbReference type="GO" id="GO:0004497">
    <property type="term" value="F:monooxygenase activity"/>
    <property type="evidence" value="ECO:0007669"/>
    <property type="project" value="UniProtKB-KW"/>
</dbReference>
<dbReference type="SUPFAM" id="SSF48264">
    <property type="entry name" value="Cytochrome P450"/>
    <property type="match status" value="1"/>
</dbReference>
<proteinExistence type="inferred from homology"/>
<comment type="similarity">
    <text evidence="4">Belongs to the cytochrome P450 family.</text>
</comment>
<reference evidence="14 15" key="1">
    <citation type="submission" date="2019-02" db="EMBL/GenBank/DDBJ databases">
        <title>Genome sequencing of the rare red list fungi Bondarzewia mesenterica.</title>
        <authorList>
            <person name="Buettner E."/>
            <person name="Kellner H."/>
        </authorList>
    </citation>
    <scope>NUCLEOTIDE SEQUENCE [LARGE SCALE GENOMIC DNA]</scope>
    <source>
        <strain evidence="14 15">DSM 108281</strain>
    </source>
</reference>
<dbReference type="Pfam" id="PF00067">
    <property type="entry name" value="p450"/>
    <property type="match status" value="1"/>
</dbReference>
<evidence type="ECO:0000256" key="11">
    <source>
        <dbReference type="ARBA" id="ARBA00023033"/>
    </source>
</evidence>
<accession>A0A4S4LFG5</accession>
<comment type="cofactor">
    <cofactor evidence="1 13">
        <name>heme</name>
        <dbReference type="ChEBI" id="CHEBI:30413"/>
    </cofactor>
</comment>